<accession>F0NZL8</accession>
<name>F0NZL8_WEEVC</name>
<dbReference type="AlphaFoldDB" id="F0NZL8"/>
<dbReference type="HOGENOM" id="CLU_075055_0_0_10"/>
<dbReference type="STRING" id="865938.Weevi_0558"/>
<evidence type="ECO:0000313" key="2">
    <source>
        <dbReference type="EMBL" id="ADX67277.1"/>
    </source>
</evidence>
<keyword evidence="3" id="KW-1185">Reference proteome</keyword>
<feature type="region of interest" description="Disordered" evidence="1">
    <location>
        <begin position="188"/>
        <end position="213"/>
    </location>
</feature>
<evidence type="ECO:0000313" key="3">
    <source>
        <dbReference type="Proteomes" id="UP000008641"/>
    </source>
</evidence>
<dbReference type="KEGG" id="wvi:Weevi_0558"/>
<evidence type="ECO:0008006" key="4">
    <source>
        <dbReference type="Google" id="ProtNLM"/>
    </source>
</evidence>
<protein>
    <recommendedName>
        <fullName evidence="4">Tetratricopeptide repeat protein</fullName>
    </recommendedName>
</protein>
<dbReference type="OrthoDB" id="594666at2"/>
<sequence>MMETRLTFLLKNPLESSIDDFSMLKKSIEKYPYFYQIRAIQLYALKKENHPSYEDFLHLTSLYSHNRAELYHYLHTQKKGEEPNIPTVVKPILVTKAIASEPIDLVEEIEDEEIIEPNTLENIIENVVHPTEKQEDGKELAEPHPKEIISPEEEFVDKIKEETQPSESVGTENKAFENTTSEIVANTVAEQNINHPSKKSEKATQTDEMASTSLVTEKHTFSDWLKMGSTKTEKKEEEKATTAQKEKLKIIDTFLQNAPRILPLDKDFSSNTPKTPQEEPQEFSELMTETLAQIYTDQHKYDKAIRAYKILCLKYPKKNAYFADRIQEIENLKNKK</sequence>
<evidence type="ECO:0000256" key="1">
    <source>
        <dbReference type="SAM" id="MobiDB-lite"/>
    </source>
</evidence>
<gene>
    <name evidence="2" type="ordered locus">Weevi_0558</name>
</gene>
<reference evidence="3" key="2">
    <citation type="journal article" date="2011" name="Stand. Genomic Sci.">
        <title>Complete genome sequence of Weeksella virosa type strain (9751T).</title>
        <authorList>
            <person name="Lang E."/>
            <person name="Teshima H."/>
            <person name="Lucas S."/>
            <person name="Lapidus A."/>
            <person name="Hammon N."/>
            <person name="Deshpande S."/>
            <person name="Nolan M."/>
            <person name="Cheng J."/>
            <person name="Pitluck S."/>
            <person name="Liolios K."/>
            <person name="Pagani I."/>
            <person name="Mikhailova N."/>
            <person name="Ivanova N."/>
            <person name="Mavromatis K."/>
            <person name="Pati A."/>
            <person name="Tapia R."/>
            <person name="Han C."/>
            <person name="Goodwin L."/>
            <person name="Chen A."/>
            <person name="Palaniappan K."/>
            <person name="Land M."/>
            <person name="Hauser L."/>
            <person name="Chang Y."/>
            <person name="Jeffries C."/>
            <person name="Brambilla E."/>
            <person name="Kopitz M."/>
            <person name="Rohde M."/>
            <person name="Goker M."/>
            <person name="Tindall B."/>
            <person name="Detter J."/>
            <person name="Woyke T."/>
            <person name="Bristow J."/>
            <person name="Eisen J."/>
            <person name="Markowitz V."/>
            <person name="Hugenholtz P."/>
            <person name="Klenk H."/>
            <person name="Kyrpides N."/>
        </authorList>
    </citation>
    <scope>NUCLEOTIDE SEQUENCE [LARGE SCALE GENOMIC DNA]</scope>
    <source>
        <strain evidence="3">ATCC 43766 / DSM 16922 / JCM 21250 / NBRC 16016 / NCTC 11634 / CL345/78</strain>
    </source>
</reference>
<organism evidence="2 3">
    <name type="scientific">Weeksella virosa (strain ATCC 43766 / DSM 16922 / JCM 21250 / CCUG 30538 / CDC 9751 / IAM 14551 / NBRC 16016 / NCTC 11634 / CL345/78)</name>
    <dbReference type="NCBI Taxonomy" id="865938"/>
    <lineage>
        <taxon>Bacteria</taxon>
        <taxon>Pseudomonadati</taxon>
        <taxon>Bacteroidota</taxon>
        <taxon>Flavobacteriia</taxon>
        <taxon>Flavobacteriales</taxon>
        <taxon>Weeksellaceae</taxon>
        <taxon>Weeksella</taxon>
    </lineage>
</organism>
<dbReference type="eggNOG" id="ENOG502Z7TA">
    <property type="taxonomic scope" value="Bacteria"/>
</dbReference>
<reference evidence="2 3" key="1">
    <citation type="journal article" date="2011" name="Stand. Genomic Sci.">
        <title>Complete genome sequence of Weeksella virosa type strain (9751).</title>
        <authorList>
            <person name="Lang E."/>
            <person name="Teshima H."/>
            <person name="Lucas S."/>
            <person name="Lapidus A."/>
            <person name="Hammon N."/>
            <person name="Deshpande S."/>
            <person name="Nolan M."/>
            <person name="Cheng J.F."/>
            <person name="Pitluck S."/>
            <person name="Liolios K."/>
            <person name="Pagani I."/>
            <person name="Mikhailova N."/>
            <person name="Ivanova N."/>
            <person name="Mavromatis K."/>
            <person name="Pati A."/>
            <person name="Tapia R."/>
            <person name="Han C."/>
            <person name="Goodwin L."/>
            <person name="Chen A."/>
            <person name="Palaniappan K."/>
            <person name="Land M."/>
            <person name="Hauser L."/>
            <person name="Chang Y.J."/>
            <person name="Jeffries C.D."/>
            <person name="Brambilla E.M."/>
            <person name="Kopitz M."/>
            <person name="Rohde M."/>
            <person name="Goker M."/>
            <person name="Tindall B.J."/>
            <person name="Detter J.C."/>
            <person name="Woyke T."/>
            <person name="Bristow J."/>
            <person name="Eisen J.A."/>
            <person name="Markowitz V."/>
            <person name="Hugenholtz P."/>
            <person name="Klenk H.P."/>
            <person name="Kyrpides N.C."/>
        </authorList>
    </citation>
    <scope>NUCLEOTIDE SEQUENCE [LARGE SCALE GENOMIC DNA]</scope>
    <source>
        <strain evidence="3">ATCC 43766 / DSM 16922 / JCM 21250 / NBRC 16016 / NCTC 11634 / CL345/78</strain>
    </source>
</reference>
<proteinExistence type="predicted"/>
<dbReference type="Proteomes" id="UP000008641">
    <property type="component" value="Chromosome"/>
</dbReference>
<dbReference type="EMBL" id="CP002455">
    <property type="protein sequence ID" value="ADX67277.1"/>
    <property type="molecule type" value="Genomic_DNA"/>
</dbReference>